<dbReference type="KEGG" id="eus:EUTSA_v10026257mg"/>
<accession>V4MH86</accession>
<evidence type="ECO:0000256" key="1">
    <source>
        <dbReference type="SAM" id="MobiDB-lite"/>
    </source>
</evidence>
<evidence type="ECO:0000313" key="3">
    <source>
        <dbReference type="Proteomes" id="UP000030689"/>
    </source>
</evidence>
<proteinExistence type="predicted"/>
<dbReference type="Gramene" id="ESQ54652">
    <property type="protein sequence ID" value="ESQ54652"/>
    <property type="gene ID" value="EUTSA_v10026257mg"/>
</dbReference>
<keyword evidence="3" id="KW-1185">Reference proteome</keyword>
<sequence length="53" mass="5969">MIERNQLELTGTKLLNRKIRGVDDEMNDLIGDSEASKLVEHPYNDGDSDLVLP</sequence>
<gene>
    <name evidence="2" type="ORF">EUTSA_v10026257mg</name>
</gene>
<feature type="compositionally biased region" description="Basic and acidic residues" evidence="1">
    <location>
        <begin position="34"/>
        <end position="44"/>
    </location>
</feature>
<reference evidence="2 3" key="1">
    <citation type="journal article" date="2013" name="Front. Plant Sci.">
        <title>The Reference Genome of the Halophytic Plant Eutrema salsugineum.</title>
        <authorList>
            <person name="Yang R."/>
            <person name="Jarvis D.E."/>
            <person name="Chen H."/>
            <person name="Beilstein M.A."/>
            <person name="Grimwood J."/>
            <person name="Jenkins J."/>
            <person name="Shu S."/>
            <person name="Prochnik S."/>
            <person name="Xin M."/>
            <person name="Ma C."/>
            <person name="Schmutz J."/>
            <person name="Wing R.A."/>
            <person name="Mitchell-Olds T."/>
            <person name="Schumaker K.S."/>
            <person name="Wang X."/>
        </authorList>
    </citation>
    <scope>NUCLEOTIDE SEQUENCE [LARGE SCALE GENOMIC DNA]</scope>
</reference>
<organism evidence="2 3">
    <name type="scientific">Eutrema salsugineum</name>
    <name type="common">Saltwater cress</name>
    <name type="synonym">Sisymbrium salsugineum</name>
    <dbReference type="NCBI Taxonomy" id="72664"/>
    <lineage>
        <taxon>Eukaryota</taxon>
        <taxon>Viridiplantae</taxon>
        <taxon>Streptophyta</taxon>
        <taxon>Embryophyta</taxon>
        <taxon>Tracheophyta</taxon>
        <taxon>Spermatophyta</taxon>
        <taxon>Magnoliopsida</taxon>
        <taxon>eudicotyledons</taxon>
        <taxon>Gunneridae</taxon>
        <taxon>Pentapetalae</taxon>
        <taxon>rosids</taxon>
        <taxon>malvids</taxon>
        <taxon>Brassicales</taxon>
        <taxon>Brassicaceae</taxon>
        <taxon>Eutremeae</taxon>
        <taxon>Eutrema</taxon>
    </lineage>
</organism>
<feature type="non-terminal residue" evidence="2">
    <location>
        <position position="53"/>
    </location>
</feature>
<name>V4MH86_EUTSA</name>
<dbReference type="Proteomes" id="UP000030689">
    <property type="component" value="Unassembled WGS sequence"/>
</dbReference>
<dbReference type="EMBL" id="KI517384">
    <property type="protein sequence ID" value="ESQ54652.1"/>
    <property type="molecule type" value="Genomic_DNA"/>
</dbReference>
<protein>
    <submittedName>
        <fullName evidence="2">Uncharacterized protein</fullName>
    </submittedName>
</protein>
<feature type="region of interest" description="Disordered" evidence="1">
    <location>
        <begin position="33"/>
        <end position="53"/>
    </location>
</feature>
<evidence type="ECO:0000313" key="2">
    <source>
        <dbReference type="EMBL" id="ESQ54652.1"/>
    </source>
</evidence>
<dbReference type="AlphaFoldDB" id="V4MH86"/>